<dbReference type="PRINTS" id="PR00032">
    <property type="entry name" value="HTHARAC"/>
</dbReference>
<keyword evidence="3" id="KW-0804">Transcription</keyword>
<dbReference type="InterPro" id="IPR018060">
    <property type="entry name" value="HTH_AraC"/>
</dbReference>
<dbReference type="GO" id="GO:0003700">
    <property type="term" value="F:DNA-binding transcription factor activity"/>
    <property type="evidence" value="ECO:0007669"/>
    <property type="project" value="InterPro"/>
</dbReference>
<evidence type="ECO:0000259" key="4">
    <source>
        <dbReference type="PROSITE" id="PS01124"/>
    </source>
</evidence>
<dbReference type="OrthoDB" id="5346562at2"/>
<name>A0A4Q1ASR1_9BACT</name>
<reference evidence="5 6" key="1">
    <citation type="submission" date="2017-10" db="EMBL/GenBank/DDBJ databases">
        <title>Genomics of the genus Arcobacter.</title>
        <authorList>
            <person name="Perez-Cataluna A."/>
            <person name="Figueras M.J."/>
        </authorList>
    </citation>
    <scope>NUCLEOTIDE SEQUENCE [LARGE SCALE GENOMIC DNA]</scope>
    <source>
        <strain evidence="5 6">CECT 8441</strain>
    </source>
</reference>
<dbReference type="Gene3D" id="1.10.10.60">
    <property type="entry name" value="Homeodomain-like"/>
    <property type="match status" value="2"/>
</dbReference>
<evidence type="ECO:0000313" key="5">
    <source>
        <dbReference type="EMBL" id="RXK07541.1"/>
    </source>
</evidence>
<evidence type="ECO:0000256" key="1">
    <source>
        <dbReference type="ARBA" id="ARBA00023015"/>
    </source>
</evidence>
<dbReference type="PROSITE" id="PS01124">
    <property type="entry name" value="HTH_ARAC_FAMILY_2"/>
    <property type="match status" value="1"/>
</dbReference>
<dbReference type="SUPFAM" id="SSF46689">
    <property type="entry name" value="Homeodomain-like"/>
    <property type="match status" value="2"/>
</dbReference>
<keyword evidence="2" id="KW-0238">DNA-binding</keyword>
<dbReference type="PROSITE" id="PS00041">
    <property type="entry name" value="HTH_ARAC_FAMILY_1"/>
    <property type="match status" value="1"/>
</dbReference>
<keyword evidence="1" id="KW-0805">Transcription regulation</keyword>
<proteinExistence type="predicted"/>
<dbReference type="PANTHER" id="PTHR47893:SF1">
    <property type="entry name" value="REGULATORY PROTEIN PCHR"/>
    <property type="match status" value="1"/>
</dbReference>
<dbReference type="Proteomes" id="UP000289758">
    <property type="component" value="Unassembled WGS sequence"/>
</dbReference>
<evidence type="ECO:0000313" key="6">
    <source>
        <dbReference type="Proteomes" id="UP000289758"/>
    </source>
</evidence>
<dbReference type="PANTHER" id="PTHR47893">
    <property type="entry name" value="REGULATORY PROTEIN PCHR"/>
    <property type="match status" value="1"/>
</dbReference>
<dbReference type="AlphaFoldDB" id="A0A4Q1ASR1"/>
<evidence type="ECO:0000256" key="3">
    <source>
        <dbReference type="ARBA" id="ARBA00023163"/>
    </source>
</evidence>
<keyword evidence="6" id="KW-1185">Reference proteome</keyword>
<dbReference type="InterPro" id="IPR018062">
    <property type="entry name" value="HTH_AraC-typ_CS"/>
</dbReference>
<sequence>MKKISYDELIEIKNEIAHPFSRKISIANVKKQFGKGTLVKYDFGNGLAIYVRQFVLNQDIILSEESFIPGACFIFNLGEELEFSYKDKKKHLLNKNHFFIELASNEFYCETPLKMGKQYISYFIGIKNDLFLKLSNSISDIEIHMKKAFDNSYYILKELKNDTVQIELLENYKNKNHFEDTLKSIYLESKTMDLLHYSIQKTAKILNNSNKVNYDENRISSLERAKEIIFNEYNKNLSIKEISYRSAINQCYLKKDFKEYFGLTVYAMIQKRRLEVSKQLLQNDLEVKEVALKVGYKHSGNFIKIFQKHFGISPSKYKKTTFVK</sequence>
<evidence type="ECO:0000256" key="2">
    <source>
        <dbReference type="ARBA" id="ARBA00023125"/>
    </source>
</evidence>
<dbReference type="InterPro" id="IPR020449">
    <property type="entry name" value="Tscrpt_reg_AraC-type_HTH"/>
</dbReference>
<accession>A0A4Q1ASR1</accession>
<dbReference type="InterPro" id="IPR009057">
    <property type="entry name" value="Homeodomain-like_sf"/>
</dbReference>
<comment type="caution">
    <text evidence="5">The sequence shown here is derived from an EMBL/GenBank/DDBJ whole genome shotgun (WGS) entry which is preliminary data.</text>
</comment>
<dbReference type="RefSeq" id="WP_129086423.1">
    <property type="nucleotide sequence ID" value="NZ_CP053836.1"/>
</dbReference>
<dbReference type="EMBL" id="PDKK01000002">
    <property type="protein sequence ID" value="RXK07541.1"/>
    <property type="molecule type" value="Genomic_DNA"/>
</dbReference>
<dbReference type="GO" id="GO:0043565">
    <property type="term" value="F:sequence-specific DNA binding"/>
    <property type="evidence" value="ECO:0007669"/>
    <property type="project" value="InterPro"/>
</dbReference>
<protein>
    <submittedName>
        <fullName evidence="5">AraC family transcriptional regulator</fullName>
    </submittedName>
</protein>
<feature type="domain" description="HTH araC/xylS-type" evidence="4">
    <location>
        <begin position="223"/>
        <end position="320"/>
    </location>
</feature>
<gene>
    <name evidence="5" type="ORF">CRV07_03510</name>
</gene>
<dbReference type="SMART" id="SM00342">
    <property type="entry name" value="HTH_ARAC"/>
    <property type="match status" value="1"/>
</dbReference>
<dbReference type="InterPro" id="IPR053142">
    <property type="entry name" value="PchR_regulatory_protein"/>
</dbReference>
<dbReference type="Pfam" id="PF12833">
    <property type="entry name" value="HTH_18"/>
    <property type="match status" value="1"/>
</dbReference>
<organism evidence="5 6">
    <name type="scientific">Halarcobacter ebronensis</name>
    <dbReference type="NCBI Taxonomy" id="1462615"/>
    <lineage>
        <taxon>Bacteria</taxon>
        <taxon>Pseudomonadati</taxon>
        <taxon>Campylobacterota</taxon>
        <taxon>Epsilonproteobacteria</taxon>
        <taxon>Campylobacterales</taxon>
        <taxon>Arcobacteraceae</taxon>
        <taxon>Halarcobacter</taxon>
    </lineage>
</organism>